<evidence type="ECO:0000313" key="5">
    <source>
        <dbReference type="WBParaSite" id="Hba_14130"/>
    </source>
</evidence>
<name>A0A1I7X9F1_HETBA</name>
<dbReference type="AlphaFoldDB" id="A0A1I7X9F1"/>
<proteinExistence type="inferred from homology"/>
<dbReference type="InterPro" id="IPR012978">
    <property type="entry name" value="HEAT_RRP12"/>
</dbReference>
<dbReference type="Gene3D" id="1.25.10.10">
    <property type="entry name" value="Leucine-rich Repeat Variant"/>
    <property type="match status" value="1"/>
</dbReference>
<feature type="compositionally biased region" description="Basic and acidic residues" evidence="2">
    <location>
        <begin position="1082"/>
        <end position="1093"/>
    </location>
</feature>
<feature type="compositionally biased region" description="Basic residues" evidence="2">
    <location>
        <begin position="1221"/>
        <end position="1234"/>
    </location>
</feature>
<evidence type="ECO:0000256" key="2">
    <source>
        <dbReference type="SAM" id="MobiDB-lite"/>
    </source>
</evidence>
<dbReference type="InterPro" id="IPR011989">
    <property type="entry name" value="ARM-like"/>
</dbReference>
<evidence type="ECO:0000256" key="1">
    <source>
        <dbReference type="ARBA" id="ARBA00007690"/>
    </source>
</evidence>
<dbReference type="InterPro" id="IPR016024">
    <property type="entry name" value="ARM-type_fold"/>
</dbReference>
<evidence type="ECO:0000313" key="4">
    <source>
        <dbReference type="Proteomes" id="UP000095283"/>
    </source>
</evidence>
<keyword evidence="4" id="KW-1185">Reference proteome</keyword>
<organism evidence="4 5">
    <name type="scientific">Heterorhabditis bacteriophora</name>
    <name type="common">Entomopathogenic nematode worm</name>
    <dbReference type="NCBI Taxonomy" id="37862"/>
    <lineage>
        <taxon>Eukaryota</taxon>
        <taxon>Metazoa</taxon>
        <taxon>Ecdysozoa</taxon>
        <taxon>Nematoda</taxon>
        <taxon>Chromadorea</taxon>
        <taxon>Rhabditida</taxon>
        <taxon>Rhabditina</taxon>
        <taxon>Rhabditomorpha</taxon>
        <taxon>Strongyloidea</taxon>
        <taxon>Heterorhabditidae</taxon>
        <taxon>Heterorhabditis</taxon>
    </lineage>
</organism>
<dbReference type="PANTHER" id="PTHR48287">
    <property type="entry name" value="ARM REPEAT SUPERFAMILY PROTEIN"/>
    <property type="match status" value="1"/>
</dbReference>
<feature type="compositionally biased region" description="Basic and acidic residues" evidence="2">
    <location>
        <begin position="37"/>
        <end position="52"/>
    </location>
</feature>
<comment type="similarity">
    <text evidence="1">Belongs to the RRP12 family.</text>
</comment>
<feature type="compositionally biased region" description="Acidic residues" evidence="2">
    <location>
        <begin position="1139"/>
        <end position="1151"/>
    </location>
</feature>
<feature type="compositionally biased region" description="Basic and acidic residues" evidence="2">
    <location>
        <begin position="1183"/>
        <end position="1196"/>
    </location>
</feature>
<dbReference type="SUPFAM" id="SSF48371">
    <property type="entry name" value="ARM repeat"/>
    <property type="match status" value="1"/>
</dbReference>
<dbReference type="PANTHER" id="PTHR48287:SF1">
    <property type="entry name" value="ARM REPEAT SUPERFAMILY PROTEIN"/>
    <property type="match status" value="1"/>
</dbReference>
<feature type="domain" description="RRP12 HEAT" evidence="3">
    <location>
        <begin position="406"/>
        <end position="674"/>
    </location>
</feature>
<feature type="region of interest" description="Disordered" evidence="2">
    <location>
        <begin position="1075"/>
        <end position="1095"/>
    </location>
</feature>
<dbReference type="GO" id="GO:0005634">
    <property type="term" value="C:nucleus"/>
    <property type="evidence" value="ECO:0007669"/>
    <property type="project" value="UniProtKB-SubCell"/>
</dbReference>
<evidence type="ECO:0000259" key="3">
    <source>
        <dbReference type="Pfam" id="PF08161"/>
    </source>
</evidence>
<accession>A0A1I7X9F1</accession>
<feature type="region of interest" description="Disordered" evidence="2">
    <location>
        <begin position="1115"/>
        <end position="1234"/>
    </location>
</feature>
<dbReference type="Pfam" id="PF08161">
    <property type="entry name" value="RRP12_HEAT"/>
    <property type="match status" value="1"/>
</dbReference>
<reference evidence="5" key="1">
    <citation type="submission" date="2016-11" db="UniProtKB">
        <authorList>
            <consortium name="WormBaseParasite"/>
        </authorList>
    </citation>
    <scope>IDENTIFICATION</scope>
</reference>
<protein>
    <submittedName>
        <fullName evidence="5">NUC173 domain-containing protein</fullName>
    </submittedName>
</protein>
<dbReference type="WBParaSite" id="Hba_14130">
    <property type="protein sequence ID" value="Hba_14130"/>
    <property type="gene ID" value="Hba_14130"/>
</dbReference>
<feature type="region of interest" description="Disordered" evidence="2">
    <location>
        <begin position="37"/>
        <end position="70"/>
    </location>
</feature>
<dbReference type="Proteomes" id="UP000095283">
    <property type="component" value="Unplaced"/>
</dbReference>
<dbReference type="InterPro" id="IPR052087">
    <property type="entry name" value="RRP12"/>
</dbReference>
<sequence>MAKNRRYCMLSGIILKGFQQQNRKKAAKLCFGEAELESRRREDHKENKEYDASIKLSCESNPSKSRHRNAALSARNASFMSTSMVAVDDRASDISGTDKLLDELPLDSMNLGRNQDSRSMVSEGQLSHISSFTSCTNPAFDSVHRIWKSGSSMQTEVISVLAAVAEIIKERDVYDFAEVLTLGSETDVEYFAALLTTLEGSPLGESSRTAAIAYLLHLIVKRVPKEVLQARFSMAIQVRKNIMLNHCFSIEYITATKNGAMTTVRYLCLLEGIMHKMPSHLFKQLSETILKSFAFADPMVKCSALQCMHRCLQRQPCDAALSIETNVLLIAALRQFSPPSEDISVCAYWIQALAEAHVCLTAKDPIRLDFFLSFDYLQSVAMLLRCYNLLPPTTALIVKLFDVGNEQLAQITYQVLSRLIERCVQDHEDSAKHLLSLLDEALNLQSTSVWKFVLRTQMRLYETAGEGIVGTEFTKALQSLAQLRESDQCFCKPELDFVSFFITGFNETIGCAVRHVGAPAVLSVLPLSIDVDAVVLGTDFPRSWLIPILRVNLHNAPLTMFSTYFLPMAIKIHRRLPSLDSFPQRLYNTLQMQMWELLPSFCESPSDLEKSFPDIAPVLGAALNERKDLRLTILSALRRALRFALQPDAAPERAELMGRYAKNYMPLLFNMYTNSTVDGEYDDKSVRLSVLETIRAYTEVAPSDLICRFVNSALSKASEVGEGPVAAAKQARVLDILCALSRCADQKDLEKILDSINQWFGSNDSLGLQKKAYRILEEIMARRNSPELEALFASRIDDIHNAILRPLATIKLPARAALCACIRAAVDSFDGLSALTDFCTKSTETVVLTLDKLNSTHARANASKCLQYMCNRLIEVGSEVEEHPSTVLNPIINRIYEMATPLSGINNGAIDLEVARATLVALNIITQKLIKVLNVTHISRLISHACAWIGDGRPPVRILSIRLLRVLTQKMPDYVLHQYRDILLTSIFGGQLTCDVTVKVRKANRLLLEVLVKKFGVPVLEKYTSAPDWVKQMKNIEKINRRKERKQSEGNADEDTDDGKVSIINLSVTTTDPSILARKKAKSLENKRDKDGGFKITKNGKMIIISDDIDEKRGRKRKNGLDDLDDDMPNEDKRKREDSDAESDEYEDSDDGAGKSTVRSTMSRVSGWRPGGQGIHRNIASSSEDKNKRENGDSKKKGQKLQPYAYVPLRKKGTQKDIRKILKSQRKSGKGKSK</sequence>